<dbReference type="OrthoDB" id="9808399at2"/>
<keyword evidence="4" id="KW-1003">Cell membrane</keyword>
<evidence type="ECO:0000313" key="10">
    <source>
        <dbReference type="EMBL" id="SFO38037.1"/>
    </source>
</evidence>
<feature type="transmembrane region" description="Helical" evidence="8">
    <location>
        <begin position="109"/>
        <end position="130"/>
    </location>
</feature>
<dbReference type="SUPFAM" id="SSF161098">
    <property type="entry name" value="MetI-like"/>
    <property type="match status" value="2"/>
</dbReference>
<dbReference type="PROSITE" id="PS50928">
    <property type="entry name" value="ABC_TM1"/>
    <property type="match status" value="2"/>
</dbReference>
<gene>
    <name evidence="10" type="ORF">SAMN04487859_1369</name>
</gene>
<keyword evidence="6 8" id="KW-1133">Transmembrane helix</keyword>
<dbReference type="EMBL" id="FOVP01000036">
    <property type="protein sequence ID" value="SFO38037.1"/>
    <property type="molecule type" value="Genomic_DNA"/>
</dbReference>
<dbReference type="GO" id="GO:0005886">
    <property type="term" value="C:plasma membrane"/>
    <property type="evidence" value="ECO:0007669"/>
    <property type="project" value="UniProtKB-SubCell"/>
</dbReference>
<keyword evidence="7 8" id="KW-0472">Membrane</keyword>
<evidence type="ECO:0000259" key="9">
    <source>
        <dbReference type="PROSITE" id="PS50928"/>
    </source>
</evidence>
<feature type="domain" description="ABC transmembrane type-1" evidence="9">
    <location>
        <begin position="75"/>
        <end position="281"/>
    </location>
</feature>
<dbReference type="PANTHER" id="PTHR42929:SF1">
    <property type="entry name" value="INNER MEMBRANE ABC TRANSPORTER PERMEASE PROTEIN YDCU-RELATED"/>
    <property type="match status" value="1"/>
</dbReference>
<reference evidence="11" key="1">
    <citation type="submission" date="2016-10" db="EMBL/GenBank/DDBJ databases">
        <authorList>
            <person name="Varghese N."/>
            <person name="Submissions S."/>
        </authorList>
    </citation>
    <scope>NUCLEOTIDE SEQUENCE [LARGE SCALE GENOMIC DNA]</scope>
    <source>
        <strain evidence="11">DSM 28463</strain>
    </source>
</reference>
<feature type="transmembrane region" description="Helical" evidence="8">
    <location>
        <begin position="396"/>
        <end position="420"/>
    </location>
</feature>
<dbReference type="InterPro" id="IPR035906">
    <property type="entry name" value="MetI-like_sf"/>
</dbReference>
<dbReference type="Proteomes" id="UP000198599">
    <property type="component" value="Unassembled WGS sequence"/>
</dbReference>
<sequence>MNNRSFRTYLLFAPILVTVLFFFMFPLLWLLRVSFYESGASSGYGVGGTSFYIPNTFTFGNYFEFLSSSYYMSILGNTLSFTAIITVVTMIISYPFAYYIYMAKPRLKMLLIAAVLLPKLTNVLLLVYGLKIMLGNSGMVNDTLLWLGVIDQPIRLLNNTFAAVIGKVLLVAPYPILVLVAGFHALDSTLKAAAKGLGATPWQAFREVTFPLSLPSAVVGMLITIIWGLGAFISPSLLGSPKNQTLAVEIPKQTFENVNWAMGSTVAFMMVLLVLIVVLLQSSIVNYFERPRTAPTTSSGLAANNGTVRTYSGGETIPLPARSPRVAHVRDMVIKWAYHIFAALVVFYFMAPIVVTALVSFTPGNILEIPTDEFSLRWYVAFFESDKWVSALWNSIYVGSFTVILSVGVGLTAALGFSALGTNKNSFIYTVALLPIYTPGVIIGMSLLAFSQQMGIWGTYFSISLGHMLWSFPLVIMVLKVSIDALDAGLNEASRGLGASRFTTFREITLPLIAPALFVSALFTFIISLNEFVMTLFLTTVETETLPRLIWPTLRFSLTPLTAAASGVLLIITIVLLMVVAWVIRIDRFIDINKS</sequence>
<dbReference type="PANTHER" id="PTHR42929">
    <property type="entry name" value="INNER MEMBRANE ABC TRANSPORTER PERMEASE PROTEIN YDCU-RELATED-RELATED"/>
    <property type="match status" value="1"/>
</dbReference>
<evidence type="ECO:0000256" key="6">
    <source>
        <dbReference type="ARBA" id="ARBA00022989"/>
    </source>
</evidence>
<dbReference type="RefSeq" id="WP_092842280.1">
    <property type="nucleotide sequence ID" value="NZ_FOVP01000036.1"/>
</dbReference>
<dbReference type="GO" id="GO:0055085">
    <property type="term" value="P:transmembrane transport"/>
    <property type="evidence" value="ECO:0007669"/>
    <property type="project" value="InterPro"/>
</dbReference>
<feature type="transmembrane region" description="Helical" evidence="8">
    <location>
        <begin position="340"/>
        <end position="361"/>
    </location>
</feature>
<evidence type="ECO:0000256" key="2">
    <source>
        <dbReference type="ARBA" id="ARBA00007069"/>
    </source>
</evidence>
<organism evidence="10 11">
    <name type="scientific">Roseovarius lutimaris</name>
    <dbReference type="NCBI Taxonomy" id="1005928"/>
    <lineage>
        <taxon>Bacteria</taxon>
        <taxon>Pseudomonadati</taxon>
        <taxon>Pseudomonadota</taxon>
        <taxon>Alphaproteobacteria</taxon>
        <taxon>Rhodobacterales</taxon>
        <taxon>Roseobacteraceae</taxon>
        <taxon>Roseovarius</taxon>
    </lineage>
</organism>
<evidence type="ECO:0000256" key="1">
    <source>
        <dbReference type="ARBA" id="ARBA00004651"/>
    </source>
</evidence>
<keyword evidence="11" id="KW-1185">Reference proteome</keyword>
<feature type="transmembrane region" description="Helical" evidence="8">
    <location>
        <begin position="258"/>
        <end position="280"/>
    </location>
</feature>
<dbReference type="Pfam" id="PF00528">
    <property type="entry name" value="BPD_transp_1"/>
    <property type="match status" value="2"/>
</dbReference>
<accession>A0A1I5GQ35</accession>
<evidence type="ECO:0000256" key="4">
    <source>
        <dbReference type="ARBA" id="ARBA00022475"/>
    </source>
</evidence>
<evidence type="ECO:0000313" key="11">
    <source>
        <dbReference type="Proteomes" id="UP000198599"/>
    </source>
</evidence>
<evidence type="ECO:0000256" key="7">
    <source>
        <dbReference type="ARBA" id="ARBA00023136"/>
    </source>
</evidence>
<dbReference type="CDD" id="cd06261">
    <property type="entry name" value="TM_PBP2"/>
    <property type="match status" value="2"/>
</dbReference>
<feature type="transmembrane region" description="Helical" evidence="8">
    <location>
        <begin position="161"/>
        <end position="186"/>
    </location>
</feature>
<feature type="transmembrane region" description="Helical" evidence="8">
    <location>
        <begin position="9"/>
        <end position="31"/>
    </location>
</feature>
<dbReference type="STRING" id="1005928.SAMN04487859_1369"/>
<evidence type="ECO:0000256" key="3">
    <source>
        <dbReference type="ARBA" id="ARBA00022448"/>
    </source>
</evidence>
<dbReference type="Gene3D" id="1.10.3720.10">
    <property type="entry name" value="MetI-like"/>
    <property type="match status" value="2"/>
</dbReference>
<feature type="transmembrane region" description="Helical" evidence="8">
    <location>
        <begin position="558"/>
        <end position="584"/>
    </location>
</feature>
<feature type="transmembrane region" description="Helical" evidence="8">
    <location>
        <begin position="212"/>
        <end position="238"/>
    </location>
</feature>
<feature type="transmembrane region" description="Helical" evidence="8">
    <location>
        <begin position="510"/>
        <end position="538"/>
    </location>
</feature>
<feature type="domain" description="ABC transmembrane type-1" evidence="9">
    <location>
        <begin position="392"/>
        <end position="580"/>
    </location>
</feature>
<comment type="subcellular location">
    <subcellularLocation>
        <location evidence="1 8">Cell membrane</location>
        <topology evidence="1 8">Multi-pass membrane protein</topology>
    </subcellularLocation>
</comment>
<dbReference type="InterPro" id="IPR000515">
    <property type="entry name" value="MetI-like"/>
</dbReference>
<name>A0A1I5GQ35_9RHOB</name>
<feature type="transmembrane region" description="Helical" evidence="8">
    <location>
        <begin position="427"/>
        <end position="450"/>
    </location>
</feature>
<protein>
    <submittedName>
        <fullName evidence="10">Binding-protein-dependent transport system inner membrane component</fullName>
    </submittedName>
</protein>
<dbReference type="AlphaFoldDB" id="A0A1I5GQ35"/>
<proteinExistence type="inferred from homology"/>
<feature type="transmembrane region" description="Helical" evidence="8">
    <location>
        <begin position="70"/>
        <end position="97"/>
    </location>
</feature>
<keyword evidence="5 8" id="KW-0812">Transmembrane</keyword>
<evidence type="ECO:0000256" key="5">
    <source>
        <dbReference type="ARBA" id="ARBA00022692"/>
    </source>
</evidence>
<evidence type="ECO:0000256" key="8">
    <source>
        <dbReference type="RuleBase" id="RU363032"/>
    </source>
</evidence>
<keyword evidence="3 8" id="KW-0813">Transport</keyword>
<feature type="transmembrane region" description="Helical" evidence="8">
    <location>
        <begin position="456"/>
        <end position="479"/>
    </location>
</feature>
<comment type="similarity">
    <text evidence="2">Belongs to the binding-protein-dependent transport system permease family. CysTW subfamily.</text>
</comment>